<comment type="function">
    <text evidence="7">Catalyzes the dehydration of methylthioribulose-1-phosphate (MTRu-1-P) into 2,3-diketo-5-methylthiopentyl-1-phosphate (DK-MTP-1-P).</text>
</comment>
<dbReference type="SUPFAM" id="SSF53639">
    <property type="entry name" value="AraD/HMP-PK domain-like"/>
    <property type="match status" value="1"/>
</dbReference>
<dbReference type="PANTHER" id="PTHR10640">
    <property type="entry name" value="METHYLTHIORIBULOSE-1-PHOSPHATE DEHYDRATASE"/>
    <property type="match status" value="1"/>
</dbReference>
<dbReference type="InterPro" id="IPR001303">
    <property type="entry name" value="Aldolase_II/adducin_N"/>
</dbReference>
<feature type="binding site" evidence="7">
    <location>
        <position position="129"/>
    </location>
    <ligand>
        <name>Zn(2+)</name>
        <dbReference type="ChEBI" id="CHEBI:29105"/>
    </ligand>
</feature>
<dbReference type="Proteomes" id="UP001211065">
    <property type="component" value="Unassembled WGS sequence"/>
</dbReference>
<dbReference type="GO" id="GO:0005737">
    <property type="term" value="C:cytoplasm"/>
    <property type="evidence" value="ECO:0007669"/>
    <property type="project" value="UniProtKB-SubCell"/>
</dbReference>
<dbReference type="Gene3D" id="3.40.225.10">
    <property type="entry name" value="Class II aldolase/adducin N-terminal domain"/>
    <property type="match status" value="1"/>
</dbReference>
<keyword evidence="4 7" id="KW-0862">Zinc</keyword>
<comment type="caution">
    <text evidence="10">The sequence shown here is derived from an EMBL/GenBank/DDBJ whole genome shotgun (WGS) entry which is preliminary data.</text>
</comment>
<evidence type="ECO:0000313" key="10">
    <source>
        <dbReference type="EMBL" id="KAJ3218437.1"/>
    </source>
</evidence>
<accession>A0AAD5U2X1</accession>
<evidence type="ECO:0000256" key="2">
    <source>
        <dbReference type="ARBA" id="ARBA00022605"/>
    </source>
</evidence>
<comment type="catalytic activity">
    <reaction evidence="7">
        <text>5-(methylsulfanyl)-D-ribulose 1-phosphate = 5-methylsulfanyl-2,3-dioxopentyl phosphate + H2O</text>
        <dbReference type="Rhea" id="RHEA:15549"/>
        <dbReference type="ChEBI" id="CHEBI:15377"/>
        <dbReference type="ChEBI" id="CHEBI:58548"/>
        <dbReference type="ChEBI" id="CHEBI:58828"/>
        <dbReference type="EC" id="4.2.1.109"/>
    </reaction>
</comment>
<dbReference type="GO" id="GO:0046570">
    <property type="term" value="F:methylthioribulose 1-phosphate dehydratase activity"/>
    <property type="evidence" value="ECO:0007669"/>
    <property type="project" value="UniProtKB-UniRule"/>
</dbReference>
<dbReference type="GO" id="GO:0019509">
    <property type="term" value="P:L-methionine salvage from methylthioadenosine"/>
    <property type="evidence" value="ECO:0007669"/>
    <property type="project" value="UniProtKB-UniRule"/>
</dbReference>
<evidence type="ECO:0000259" key="9">
    <source>
        <dbReference type="SMART" id="SM01007"/>
    </source>
</evidence>
<protein>
    <recommendedName>
        <fullName evidence="7">Methylthioribulose-1-phosphate dehydratase</fullName>
        <shortName evidence="7">MTRu-1-P dehydratase</shortName>
        <ecNumber evidence="7">4.2.1.109</ecNumber>
    </recommendedName>
</protein>
<evidence type="ECO:0000256" key="8">
    <source>
        <dbReference type="SAM" id="MobiDB-lite"/>
    </source>
</evidence>
<keyword evidence="1 7" id="KW-0963">Cytoplasm</keyword>
<proteinExistence type="inferred from homology"/>
<evidence type="ECO:0000256" key="6">
    <source>
        <dbReference type="ARBA" id="ARBA00023239"/>
    </source>
</evidence>
<keyword evidence="11" id="KW-1185">Reference proteome</keyword>
<sequence length="253" mass="29098">MQQTLKKRKHEENDVQNNATEGNDSNLSVLSSDPEHASNLIPELCKLFYNNGWVTGTGGGMTIRQHDHYYIAPSGVQKERMQPSDLFILNKNQEIISLPHNKSLKMSQCTPLFFNAYNLRNCGACIHTHSQNAVLATLLFSGSHFTITHQEMIKGIRRGDSKDYYKYYDTLTVPIIENTAEERDLKERMEKAILDNPDTNAVLVRRHGVYVWGETWEKAKCMTECYDYLFEIAVKMKKLNLDPTEVPKDSEYK</sequence>
<evidence type="ECO:0000256" key="7">
    <source>
        <dbReference type="HAMAP-Rule" id="MF_03116"/>
    </source>
</evidence>
<dbReference type="InterPro" id="IPR036409">
    <property type="entry name" value="Aldolase_II/adducin_N_sf"/>
</dbReference>
<keyword evidence="2 7" id="KW-0028">Amino-acid biosynthesis</keyword>
<gene>
    <name evidence="7" type="primary">MDE1</name>
    <name evidence="10" type="ORF">HK099_005075</name>
</gene>
<dbReference type="EC" id="4.2.1.109" evidence="7"/>
<comment type="similarity">
    <text evidence="7">Belongs to the aldolase class II family. MtnB subfamily.</text>
</comment>
<keyword evidence="3 7" id="KW-0479">Metal-binding</keyword>
<evidence type="ECO:0000256" key="3">
    <source>
        <dbReference type="ARBA" id="ARBA00022723"/>
    </source>
</evidence>
<dbReference type="FunFam" id="3.40.225.10:FF:000003">
    <property type="entry name" value="Methylthioribulose-1-phosphate dehydratase"/>
    <property type="match status" value="1"/>
</dbReference>
<dbReference type="InterPro" id="IPR027514">
    <property type="entry name" value="Salvage_MtnB_euk"/>
</dbReference>
<feature type="region of interest" description="Disordered" evidence="8">
    <location>
        <begin position="1"/>
        <end position="34"/>
    </location>
</feature>
<keyword evidence="6 7" id="KW-0456">Lyase</keyword>
<dbReference type="Pfam" id="PF00596">
    <property type="entry name" value="Aldolase_II"/>
    <property type="match status" value="1"/>
</dbReference>
<dbReference type="PANTHER" id="PTHR10640:SF7">
    <property type="entry name" value="METHYLTHIORIBULOSE-1-PHOSPHATE DEHYDRATASE"/>
    <property type="match status" value="1"/>
</dbReference>
<feature type="binding site" evidence="7">
    <location>
        <position position="127"/>
    </location>
    <ligand>
        <name>Zn(2+)</name>
        <dbReference type="ChEBI" id="CHEBI:29105"/>
    </ligand>
</feature>
<dbReference type="NCBIfam" id="TIGR03328">
    <property type="entry name" value="salvage_mtnB"/>
    <property type="match status" value="1"/>
</dbReference>
<evidence type="ECO:0000256" key="5">
    <source>
        <dbReference type="ARBA" id="ARBA00023167"/>
    </source>
</evidence>
<evidence type="ECO:0000256" key="1">
    <source>
        <dbReference type="ARBA" id="ARBA00022490"/>
    </source>
</evidence>
<feature type="domain" description="Class II aldolase/adducin N-terminal" evidence="9">
    <location>
        <begin position="39"/>
        <end position="234"/>
    </location>
</feature>
<feature type="binding site" evidence="7">
    <location>
        <position position="207"/>
    </location>
    <ligand>
        <name>Zn(2+)</name>
        <dbReference type="ChEBI" id="CHEBI:29105"/>
    </ligand>
</feature>
<comment type="pathway">
    <text evidence="7">Amino-acid biosynthesis; L-methionine biosynthesis via salvage pathway; L-methionine from S-methyl-5-thio-alpha-D-ribose 1-phosphate: step 2/6.</text>
</comment>
<dbReference type="HAMAP" id="MF_03116">
    <property type="entry name" value="Salvage_MtnB_euk"/>
    <property type="match status" value="1"/>
</dbReference>
<dbReference type="SMART" id="SM01007">
    <property type="entry name" value="Aldolase_II"/>
    <property type="match status" value="1"/>
</dbReference>
<name>A0AAD5U2X1_9FUNG</name>
<evidence type="ECO:0000313" key="11">
    <source>
        <dbReference type="Proteomes" id="UP001211065"/>
    </source>
</evidence>
<comment type="cofactor">
    <cofactor evidence="7">
        <name>Zn(2+)</name>
        <dbReference type="ChEBI" id="CHEBI:29105"/>
    </cofactor>
    <text evidence="7">Binds 1 zinc ion per subunit.</text>
</comment>
<dbReference type="AlphaFoldDB" id="A0AAD5U2X1"/>
<feature type="compositionally biased region" description="Polar residues" evidence="8">
    <location>
        <begin position="15"/>
        <end position="31"/>
    </location>
</feature>
<reference evidence="10" key="1">
    <citation type="submission" date="2020-05" db="EMBL/GenBank/DDBJ databases">
        <title>Phylogenomic resolution of chytrid fungi.</title>
        <authorList>
            <person name="Stajich J.E."/>
            <person name="Amses K."/>
            <person name="Simmons R."/>
            <person name="Seto K."/>
            <person name="Myers J."/>
            <person name="Bonds A."/>
            <person name="Quandt C.A."/>
            <person name="Barry K."/>
            <person name="Liu P."/>
            <person name="Grigoriev I."/>
            <person name="Longcore J.E."/>
            <person name="James T.Y."/>
        </authorList>
    </citation>
    <scope>NUCLEOTIDE SEQUENCE</scope>
    <source>
        <strain evidence="10">JEL0476</strain>
    </source>
</reference>
<keyword evidence="5 7" id="KW-0486">Methionine biosynthesis</keyword>
<dbReference type="InterPro" id="IPR017714">
    <property type="entry name" value="MethylthioRu-1-P_deHdtase_MtnB"/>
</dbReference>
<feature type="binding site" evidence="7">
    <location>
        <position position="109"/>
    </location>
    <ligand>
        <name>substrate</name>
    </ligand>
</feature>
<feature type="active site" description="Proton donor/acceptor" evidence="7">
    <location>
        <position position="151"/>
    </location>
</feature>
<dbReference type="EMBL" id="JADGJW010000380">
    <property type="protein sequence ID" value="KAJ3218437.1"/>
    <property type="molecule type" value="Genomic_DNA"/>
</dbReference>
<organism evidence="10 11">
    <name type="scientific">Clydaea vesicula</name>
    <dbReference type="NCBI Taxonomy" id="447962"/>
    <lineage>
        <taxon>Eukaryota</taxon>
        <taxon>Fungi</taxon>
        <taxon>Fungi incertae sedis</taxon>
        <taxon>Chytridiomycota</taxon>
        <taxon>Chytridiomycota incertae sedis</taxon>
        <taxon>Chytridiomycetes</taxon>
        <taxon>Lobulomycetales</taxon>
        <taxon>Lobulomycetaceae</taxon>
        <taxon>Clydaea</taxon>
    </lineage>
</organism>
<evidence type="ECO:0000256" key="4">
    <source>
        <dbReference type="ARBA" id="ARBA00022833"/>
    </source>
</evidence>
<comment type="subcellular location">
    <subcellularLocation>
        <location evidence="7">Cytoplasm</location>
    </subcellularLocation>
</comment>
<dbReference type="GO" id="GO:0008270">
    <property type="term" value="F:zinc ion binding"/>
    <property type="evidence" value="ECO:0007669"/>
    <property type="project" value="UniProtKB-UniRule"/>
</dbReference>